<dbReference type="Gene3D" id="2.20.20.150">
    <property type="match status" value="1"/>
</dbReference>
<proteinExistence type="predicted"/>
<reference evidence="1 2" key="1">
    <citation type="submission" date="2013-11" db="EMBL/GenBank/DDBJ databases">
        <title>Genome sequencing of Stegodyphus mimosarum.</title>
        <authorList>
            <person name="Bechsgaard J."/>
        </authorList>
    </citation>
    <scope>NUCLEOTIDE SEQUENCE [LARGE SCALE GENOMIC DNA]</scope>
</reference>
<dbReference type="AlphaFoldDB" id="A0A087TU56"/>
<accession>A0A087TU56</accession>
<dbReference type="OrthoDB" id="8177523at2759"/>
<dbReference type="Proteomes" id="UP000054359">
    <property type="component" value="Unassembled WGS sequence"/>
</dbReference>
<protein>
    <recommendedName>
        <fullName evidence="3">Protein giant-lens</fullName>
    </recommendedName>
</protein>
<organism evidence="1 2">
    <name type="scientific">Stegodyphus mimosarum</name>
    <name type="common">African social velvet spider</name>
    <dbReference type="NCBI Taxonomy" id="407821"/>
    <lineage>
        <taxon>Eukaryota</taxon>
        <taxon>Metazoa</taxon>
        <taxon>Ecdysozoa</taxon>
        <taxon>Arthropoda</taxon>
        <taxon>Chelicerata</taxon>
        <taxon>Arachnida</taxon>
        <taxon>Araneae</taxon>
        <taxon>Araneomorphae</taxon>
        <taxon>Entelegynae</taxon>
        <taxon>Eresoidea</taxon>
        <taxon>Eresidae</taxon>
        <taxon>Stegodyphus</taxon>
    </lineage>
</organism>
<evidence type="ECO:0000313" key="2">
    <source>
        <dbReference type="Proteomes" id="UP000054359"/>
    </source>
</evidence>
<dbReference type="Pfam" id="PF11581">
    <property type="entry name" value="Argos"/>
    <property type="match status" value="1"/>
</dbReference>
<feature type="non-terminal residue" evidence="1">
    <location>
        <position position="187"/>
    </location>
</feature>
<dbReference type="EMBL" id="KK116743">
    <property type="protein sequence ID" value="KFM68645.1"/>
    <property type="molecule type" value="Genomic_DNA"/>
</dbReference>
<name>A0A087TU56_STEMI</name>
<evidence type="ECO:0008006" key="3">
    <source>
        <dbReference type="Google" id="ProtNLM"/>
    </source>
</evidence>
<dbReference type="Gene3D" id="2.20.20.160">
    <property type="match status" value="2"/>
</dbReference>
<dbReference type="InterPro" id="IPR021633">
    <property type="entry name" value="Argos"/>
</dbReference>
<evidence type="ECO:0000313" key="1">
    <source>
        <dbReference type="EMBL" id="KFM68645.1"/>
    </source>
</evidence>
<keyword evidence="2" id="KW-1185">Reference proteome</keyword>
<dbReference type="STRING" id="407821.A0A087TU56"/>
<gene>
    <name evidence="1" type="ORF">X975_08193</name>
</gene>
<dbReference type="OMA" id="ASPLCQC"/>
<sequence>MVVCNRVDTYSTPWIERQCRCPGKKICSMSMDPRDGFTVMDKSRQLKLCEPVSRLPTCGYFRDIAWTHAIYPDNTTKQTVHCMCPKNSVAYILRHEVYNTQDGMTVIYFMACSPLSKMRCQRKEPCRLFTVTKRPDVEEVSMNTLCQCPHGHRCPQHHTEPSVTGGSTSFTGEPVRTYSGYCTSEML</sequence>